<keyword evidence="13" id="KW-1185">Reference proteome</keyword>
<sequence>MPGNQQTLSTTLRQEQQLSARQLQSLELLNLPALELEERLTQELAANPLLEAEVQSEPVELPAQPEAPEKEDESTLDERAVENEEWADELPMPPGTGEAGFTNEENDFMLNSLSDAPTLQEQLFSELATCDATPEVRRLAEEIIGSIDDTGYFRSTPADLAMSENAELADAEAALKLVQSFDPPGVGCRDLAECLKLQLERTGELTPLYREILDHHLEEIARNHLPQLARTLRISLEELNRCLARLRRLNPYPGSALAPEHADFVMPEVSIVRGADGEYEVAPRRNGMPRLFLAERYLKLLETPDLPTADKAYLRDKLQQARELMRALDLRQSTIVRIAGVIVATQRDFLDNGVAALKPLTMKQAGEMLELHETTVSRAVANKYVETPQGIFPFKFFFTAGFTGEDGTSVSNRAVMEKIKELIDKENPAKPLSDEQLAQMLKAGGLAVARRTVAKYREGMNIPSSSLRRKHM</sequence>
<keyword evidence="8" id="KW-0804">Transcription</keyword>
<dbReference type="GO" id="GO:0003677">
    <property type="term" value="F:DNA binding"/>
    <property type="evidence" value="ECO:0007669"/>
    <property type="project" value="UniProtKB-KW"/>
</dbReference>
<comment type="caution">
    <text evidence="12">The sequence shown here is derived from an EMBL/GenBank/DDBJ whole genome shotgun (WGS) entry which is preliminary data.</text>
</comment>
<evidence type="ECO:0000256" key="2">
    <source>
        <dbReference type="ARBA" id="ARBA00022478"/>
    </source>
</evidence>
<dbReference type="GO" id="GO:0016987">
    <property type="term" value="F:sigma factor activity"/>
    <property type="evidence" value="ECO:0007669"/>
    <property type="project" value="UniProtKB-KW"/>
</dbReference>
<comment type="similarity">
    <text evidence="1">Belongs to the sigma-54 factor family.</text>
</comment>
<evidence type="ECO:0000256" key="4">
    <source>
        <dbReference type="ARBA" id="ARBA00022695"/>
    </source>
</evidence>
<evidence type="ECO:0000259" key="11">
    <source>
        <dbReference type="Pfam" id="PF04963"/>
    </source>
</evidence>
<evidence type="ECO:0000313" key="13">
    <source>
        <dbReference type="Proteomes" id="UP000245959"/>
    </source>
</evidence>
<proteinExistence type="inferred from homology"/>
<keyword evidence="3" id="KW-0808">Transferase</keyword>
<dbReference type="Pfam" id="PF04552">
    <property type="entry name" value="Sigma54_DBD"/>
    <property type="match status" value="1"/>
</dbReference>
<keyword evidence="2" id="KW-0240">DNA-directed RNA polymerase</keyword>
<dbReference type="RefSeq" id="WP_116882282.1">
    <property type="nucleotide sequence ID" value="NZ_CABMMC010000028.1"/>
</dbReference>
<evidence type="ECO:0000256" key="7">
    <source>
        <dbReference type="ARBA" id="ARBA00023125"/>
    </source>
</evidence>
<dbReference type="PANTHER" id="PTHR32248">
    <property type="entry name" value="RNA POLYMERASE SIGMA-54 FACTOR"/>
    <property type="match status" value="1"/>
</dbReference>
<evidence type="ECO:0000256" key="3">
    <source>
        <dbReference type="ARBA" id="ARBA00022679"/>
    </source>
</evidence>
<dbReference type="PIRSF" id="PIRSF000774">
    <property type="entry name" value="RpoN"/>
    <property type="match status" value="1"/>
</dbReference>
<feature type="domain" description="RNA polymerase sigma factor 54 core-binding" evidence="11">
    <location>
        <begin position="111"/>
        <end position="297"/>
    </location>
</feature>
<dbReference type="PRINTS" id="PR00045">
    <property type="entry name" value="SIGMA54FCT"/>
</dbReference>
<feature type="region of interest" description="Disordered" evidence="9">
    <location>
        <begin position="47"/>
        <end position="103"/>
    </location>
</feature>
<dbReference type="GeneID" id="78293617"/>
<evidence type="ECO:0000256" key="9">
    <source>
        <dbReference type="SAM" id="MobiDB-lite"/>
    </source>
</evidence>
<dbReference type="EMBL" id="QEKH01000001">
    <property type="protein sequence ID" value="PVY45886.1"/>
    <property type="molecule type" value="Genomic_DNA"/>
</dbReference>
<dbReference type="GO" id="GO:0006352">
    <property type="term" value="P:DNA-templated transcription initiation"/>
    <property type="evidence" value="ECO:0007669"/>
    <property type="project" value="InterPro"/>
</dbReference>
<dbReference type="GO" id="GO:0000428">
    <property type="term" value="C:DNA-directed RNA polymerase complex"/>
    <property type="evidence" value="ECO:0007669"/>
    <property type="project" value="UniProtKB-KW"/>
</dbReference>
<keyword evidence="4" id="KW-0548">Nucleotidyltransferase</keyword>
<organism evidence="12 13">
    <name type="scientific">Victivallis vadensis</name>
    <dbReference type="NCBI Taxonomy" id="172901"/>
    <lineage>
        <taxon>Bacteria</taxon>
        <taxon>Pseudomonadati</taxon>
        <taxon>Lentisphaerota</taxon>
        <taxon>Lentisphaeria</taxon>
        <taxon>Victivallales</taxon>
        <taxon>Victivallaceae</taxon>
        <taxon>Victivallis</taxon>
    </lineage>
</organism>
<dbReference type="PROSITE" id="PS50044">
    <property type="entry name" value="SIGMA54_3"/>
    <property type="match status" value="1"/>
</dbReference>
<evidence type="ECO:0000256" key="8">
    <source>
        <dbReference type="ARBA" id="ARBA00023163"/>
    </source>
</evidence>
<dbReference type="Pfam" id="PF04963">
    <property type="entry name" value="Sigma54_CBD"/>
    <property type="match status" value="1"/>
</dbReference>
<dbReference type="OrthoDB" id="9814402at2"/>
<evidence type="ECO:0000259" key="10">
    <source>
        <dbReference type="Pfam" id="PF04552"/>
    </source>
</evidence>
<protein>
    <submittedName>
        <fullName evidence="12">RNA polymerase RpoN-/SigL-like sigma 54 subunit</fullName>
    </submittedName>
</protein>
<keyword evidence="7" id="KW-0238">DNA-binding</keyword>
<dbReference type="GO" id="GO:0016779">
    <property type="term" value="F:nucleotidyltransferase activity"/>
    <property type="evidence" value="ECO:0007669"/>
    <property type="project" value="UniProtKB-KW"/>
</dbReference>
<keyword evidence="5" id="KW-0805">Transcription regulation</keyword>
<evidence type="ECO:0000256" key="6">
    <source>
        <dbReference type="ARBA" id="ARBA00023082"/>
    </source>
</evidence>
<dbReference type="PROSITE" id="PS00718">
    <property type="entry name" value="SIGMA54_2"/>
    <property type="match status" value="1"/>
</dbReference>
<evidence type="ECO:0000256" key="5">
    <source>
        <dbReference type="ARBA" id="ARBA00023015"/>
    </source>
</evidence>
<dbReference type="NCBIfam" id="TIGR02395">
    <property type="entry name" value="rpoN_sigma"/>
    <property type="match status" value="1"/>
</dbReference>
<keyword evidence="6" id="KW-0731">Sigma factor</keyword>
<dbReference type="Gene3D" id="1.10.10.60">
    <property type="entry name" value="Homeodomain-like"/>
    <property type="match status" value="1"/>
</dbReference>
<dbReference type="InterPro" id="IPR038709">
    <property type="entry name" value="RpoN_core-bd_sf"/>
</dbReference>
<evidence type="ECO:0000256" key="1">
    <source>
        <dbReference type="ARBA" id="ARBA00008798"/>
    </source>
</evidence>
<dbReference type="GO" id="GO:0001216">
    <property type="term" value="F:DNA-binding transcription activator activity"/>
    <property type="evidence" value="ECO:0007669"/>
    <property type="project" value="InterPro"/>
</dbReference>
<name>A0A2U1BB51_9BACT</name>
<feature type="domain" description="RNA polymerase sigma factor 54 DNA-binding" evidence="10">
    <location>
        <begin position="312"/>
        <end position="470"/>
    </location>
</feature>
<gene>
    <name evidence="12" type="ORF">C8D82_10180</name>
</gene>
<accession>A0A2U1BB51</accession>
<dbReference type="InterPro" id="IPR007046">
    <property type="entry name" value="RNA_pol_sigma_54_core-bd"/>
</dbReference>
<dbReference type="Gene3D" id="1.10.10.1330">
    <property type="entry name" value="RNA polymerase sigma-54 factor, core-binding domain"/>
    <property type="match status" value="1"/>
</dbReference>
<dbReference type="PANTHER" id="PTHR32248:SF4">
    <property type="entry name" value="RNA POLYMERASE SIGMA-54 FACTOR"/>
    <property type="match status" value="1"/>
</dbReference>
<dbReference type="Pfam" id="PF00309">
    <property type="entry name" value="Sigma54_AID"/>
    <property type="match status" value="1"/>
</dbReference>
<reference evidence="12 13" key="1">
    <citation type="submission" date="2018-04" db="EMBL/GenBank/DDBJ databases">
        <title>Genomic Encyclopedia of Type Strains, Phase IV (KMG-IV): sequencing the most valuable type-strain genomes for metagenomic binning, comparative biology and taxonomic classification.</title>
        <authorList>
            <person name="Goeker M."/>
        </authorList>
    </citation>
    <scope>NUCLEOTIDE SEQUENCE [LARGE SCALE GENOMIC DNA]</scope>
    <source>
        <strain evidence="12 13">DSM 14823</strain>
    </source>
</reference>
<dbReference type="Proteomes" id="UP000245959">
    <property type="component" value="Unassembled WGS sequence"/>
</dbReference>
<evidence type="ECO:0000313" key="12">
    <source>
        <dbReference type="EMBL" id="PVY45886.1"/>
    </source>
</evidence>
<dbReference type="InterPro" id="IPR007634">
    <property type="entry name" value="RNA_pol_sigma_54_DNA-bd"/>
</dbReference>
<dbReference type="AlphaFoldDB" id="A0A2U1BB51"/>
<dbReference type="InterPro" id="IPR000394">
    <property type="entry name" value="RNA_pol_sigma_54"/>
</dbReference>